<feature type="signal peptide" evidence="1">
    <location>
        <begin position="1"/>
        <end position="34"/>
    </location>
</feature>
<dbReference type="RefSeq" id="WP_226864629.1">
    <property type="nucleotide sequence ID" value="NZ_JACZFR010000007.1"/>
</dbReference>
<evidence type="ECO:0000313" key="3">
    <source>
        <dbReference type="Proteomes" id="UP001596425"/>
    </source>
</evidence>
<dbReference type="Proteomes" id="UP001596425">
    <property type="component" value="Unassembled WGS sequence"/>
</dbReference>
<dbReference type="InterPro" id="IPR025293">
    <property type="entry name" value="YfiR/HmsC-like"/>
</dbReference>
<dbReference type="EMBL" id="JBHSVR010000001">
    <property type="protein sequence ID" value="MFC6632933.1"/>
    <property type="molecule type" value="Genomic_DNA"/>
</dbReference>
<name>A0ABW1YKJ3_9GAMM</name>
<evidence type="ECO:0000313" key="2">
    <source>
        <dbReference type="EMBL" id="MFC6632933.1"/>
    </source>
</evidence>
<evidence type="ECO:0000256" key="1">
    <source>
        <dbReference type="SAM" id="SignalP"/>
    </source>
</evidence>
<protein>
    <submittedName>
        <fullName evidence="2">YfiR family protein</fullName>
    </submittedName>
</protein>
<accession>A0ABW1YKJ3</accession>
<keyword evidence="3" id="KW-1185">Reference proteome</keyword>
<keyword evidence="1" id="KW-0732">Signal</keyword>
<dbReference type="Pfam" id="PF13689">
    <property type="entry name" value="DUF4154"/>
    <property type="match status" value="1"/>
</dbReference>
<reference evidence="3" key="1">
    <citation type="journal article" date="2019" name="Int. J. Syst. Evol. Microbiol.">
        <title>The Global Catalogue of Microorganisms (GCM) 10K type strain sequencing project: providing services to taxonomists for standard genome sequencing and annotation.</title>
        <authorList>
            <consortium name="The Broad Institute Genomics Platform"/>
            <consortium name="The Broad Institute Genome Sequencing Center for Infectious Disease"/>
            <person name="Wu L."/>
            <person name="Ma J."/>
        </authorList>
    </citation>
    <scope>NUCLEOTIDE SEQUENCE [LARGE SCALE GENOMIC DNA]</scope>
    <source>
        <strain evidence="3">CGMCC 1.13718</strain>
    </source>
</reference>
<gene>
    <name evidence="2" type="ORF">ACFQBM_06570</name>
</gene>
<feature type="chain" id="PRO_5046872183" evidence="1">
    <location>
        <begin position="35"/>
        <end position="195"/>
    </location>
</feature>
<sequence length="195" mass="21479">MNNRQFHYFLNNLALLISHLAVLLVVVMATSAQASAQLSGSETGRRVMVDYIVHFAYHLQWPIQAFTGADAPFRICVMGGDSLSVPLAERLKHQRINGRPVALESVSQGEPMRARSCQIVVLGEMERSNLLKAVGALEFFPVLTVSDAERFAVTGGMIEFTGKGDSVSLQLNKTMLDRAELKVGNSLFRLSREVD</sequence>
<comment type="caution">
    <text evidence="2">The sequence shown here is derived from an EMBL/GenBank/DDBJ whole genome shotgun (WGS) entry which is preliminary data.</text>
</comment>
<proteinExistence type="predicted"/>
<organism evidence="2 3">
    <name type="scientific">Microbulbifer taiwanensis</name>
    <dbReference type="NCBI Taxonomy" id="986746"/>
    <lineage>
        <taxon>Bacteria</taxon>
        <taxon>Pseudomonadati</taxon>
        <taxon>Pseudomonadota</taxon>
        <taxon>Gammaproteobacteria</taxon>
        <taxon>Cellvibrionales</taxon>
        <taxon>Microbulbiferaceae</taxon>
        <taxon>Microbulbifer</taxon>
    </lineage>
</organism>